<protein>
    <recommendedName>
        <fullName evidence="2">Sulfotransferase domain-containing protein</fullName>
    </recommendedName>
</protein>
<reference evidence="1" key="1">
    <citation type="submission" date="2018-06" db="EMBL/GenBank/DDBJ databases">
        <authorList>
            <person name="Zhirakovskaya E."/>
        </authorList>
    </citation>
    <scope>NUCLEOTIDE SEQUENCE</scope>
</reference>
<dbReference type="Gene3D" id="3.40.50.300">
    <property type="entry name" value="P-loop containing nucleotide triphosphate hydrolases"/>
    <property type="match status" value="1"/>
</dbReference>
<dbReference type="EMBL" id="UOEU01000387">
    <property type="protein sequence ID" value="VAW32761.1"/>
    <property type="molecule type" value="Genomic_DNA"/>
</dbReference>
<dbReference type="InterPro" id="IPR027417">
    <property type="entry name" value="P-loop_NTPase"/>
</dbReference>
<organism evidence="1">
    <name type="scientific">hydrothermal vent metagenome</name>
    <dbReference type="NCBI Taxonomy" id="652676"/>
    <lineage>
        <taxon>unclassified sequences</taxon>
        <taxon>metagenomes</taxon>
        <taxon>ecological metagenomes</taxon>
    </lineage>
</organism>
<sequence length="163" mass="18252">MAVSKFRKFQDRIMFYGLNLAEKFQHGPDTLQYSPTFIVASPRAGTTLTRQIVSWAIPTSYFSNLTAISTYHLNKPLPITTAKLAKRMKGDLQTGSFESKFDRTVGRGAPAEGETIWAYWFRNRHGPVEPEGCDASAGTSDGKGGLLPRNRCLVCPFLTRRWC</sequence>
<evidence type="ECO:0000313" key="1">
    <source>
        <dbReference type="EMBL" id="VAW32761.1"/>
    </source>
</evidence>
<name>A0A3B0UNL7_9ZZZZ</name>
<accession>A0A3B0UNL7</accession>
<evidence type="ECO:0008006" key="2">
    <source>
        <dbReference type="Google" id="ProtNLM"/>
    </source>
</evidence>
<gene>
    <name evidence="1" type="ORF">MNBD_CHLOROFLEXI01-1186</name>
</gene>
<dbReference type="AlphaFoldDB" id="A0A3B0UNL7"/>
<proteinExistence type="predicted"/>